<evidence type="ECO:0000313" key="3">
    <source>
        <dbReference type="EMBL" id="ROT68311.1"/>
    </source>
</evidence>
<protein>
    <recommendedName>
        <fullName evidence="2">EF-hand domain-containing protein</fullName>
    </recommendedName>
</protein>
<proteinExistence type="predicted"/>
<reference evidence="3 4" key="2">
    <citation type="submission" date="2019-01" db="EMBL/GenBank/DDBJ databases">
        <title>The decoding of complex shrimp genome reveals the adaptation for benthos swimmer, frequently molting mechanism and breeding impact on genome.</title>
        <authorList>
            <person name="Sun Y."/>
            <person name="Gao Y."/>
            <person name="Yu Y."/>
        </authorList>
    </citation>
    <scope>NUCLEOTIDE SEQUENCE [LARGE SCALE GENOMIC DNA]</scope>
    <source>
        <tissue evidence="3">Muscle</tissue>
    </source>
</reference>
<gene>
    <name evidence="3" type="ORF">C7M84_013545</name>
</gene>
<dbReference type="OrthoDB" id="6369413at2759"/>
<feature type="region of interest" description="Disordered" evidence="1">
    <location>
        <begin position="110"/>
        <end position="130"/>
    </location>
</feature>
<dbReference type="PROSITE" id="PS50222">
    <property type="entry name" value="EF_HAND_2"/>
    <property type="match status" value="1"/>
</dbReference>
<dbReference type="EMBL" id="QCYY01002692">
    <property type="protein sequence ID" value="ROT68311.1"/>
    <property type="molecule type" value="Genomic_DNA"/>
</dbReference>
<organism evidence="3 4">
    <name type="scientific">Penaeus vannamei</name>
    <name type="common">Whiteleg shrimp</name>
    <name type="synonym">Litopenaeus vannamei</name>
    <dbReference type="NCBI Taxonomy" id="6689"/>
    <lineage>
        <taxon>Eukaryota</taxon>
        <taxon>Metazoa</taxon>
        <taxon>Ecdysozoa</taxon>
        <taxon>Arthropoda</taxon>
        <taxon>Crustacea</taxon>
        <taxon>Multicrustacea</taxon>
        <taxon>Malacostraca</taxon>
        <taxon>Eumalacostraca</taxon>
        <taxon>Eucarida</taxon>
        <taxon>Decapoda</taxon>
        <taxon>Dendrobranchiata</taxon>
        <taxon>Penaeoidea</taxon>
        <taxon>Penaeidae</taxon>
        <taxon>Penaeus</taxon>
    </lineage>
</organism>
<dbReference type="InterPro" id="IPR040774">
    <property type="entry name" value="DUF5580"/>
</dbReference>
<dbReference type="AlphaFoldDB" id="A0A3R7QI96"/>
<sequence>VLFSDRDEAKLIIDLERQLADKQVNMADLRRTMYDLDRDRNDFLSGEQVKTALQRCNVDLPPDLLARLMLATDRTGAGMHKIEALMNYLTKVKPEAHGIMIGSRYEPPVARGGRGSTFQSQASLQPSWGAPTLPLQQLPAKTDYLPDEGFIEAEAPGSVSRAPSLAPSPTPFQPANSPVGPGEALEEEEEEDQEPFNMHKWSEDYTHLAQAVYGADHDQSGYMPPEEVRHVASTYNLVYNLNISEASLTSAISSATDPSYGEVNLEYFVASLQDLHFQEKGAY</sequence>
<evidence type="ECO:0000256" key="1">
    <source>
        <dbReference type="SAM" id="MobiDB-lite"/>
    </source>
</evidence>
<feature type="domain" description="EF-hand" evidence="2">
    <location>
        <begin position="24"/>
        <end position="59"/>
    </location>
</feature>
<dbReference type="InterPro" id="IPR002048">
    <property type="entry name" value="EF_hand_dom"/>
</dbReference>
<evidence type="ECO:0000313" key="4">
    <source>
        <dbReference type="Proteomes" id="UP000283509"/>
    </source>
</evidence>
<dbReference type="PANTHER" id="PTHR34830:SF1">
    <property type="entry name" value="GENE 12695-RELATED"/>
    <property type="match status" value="1"/>
</dbReference>
<dbReference type="Proteomes" id="UP000283509">
    <property type="component" value="Unassembled WGS sequence"/>
</dbReference>
<accession>A0A3R7QI96</accession>
<dbReference type="SUPFAM" id="SSF47473">
    <property type="entry name" value="EF-hand"/>
    <property type="match status" value="1"/>
</dbReference>
<reference evidence="3 4" key="1">
    <citation type="submission" date="2018-04" db="EMBL/GenBank/DDBJ databases">
        <authorList>
            <person name="Zhang X."/>
            <person name="Yuan J."/>
            <person name="Li F."/>
            <person name="Xiang J."/>
        </authorList>
    </citation>
    <scope>NUCLEOTIDE SEQUENCE [LARGE SCALE GENOMIC DNA]</scope>
    <source>
        <tissue evidence="3">Muscle</tissue>
    </source>
</reference>
<feature type="region of interest" description="Disordered" evidence="1">
    <location>
        <begin position="157"/>
        <end position="196"/>
    </location>
</feature>
<dbReference type="InterPro" id="IPR011992">
    <property type="entry name" value="EF-hand-dom_pair"/>
</dbReference>
<evidence type="ECO:0000259" key="2">
    <source>
        <dbReference type="PROSITE" id="PS50222"/>
    </source>
</evidence>
<keyword evidence="4" id="KW-1185">Reference proteome</keyword>
<dbReference type="GO" id="GO:0005509">
    <property type="term" value="F:calcium ion binding"/>
    <property type="evidence" value="ECO:0007669"/>
    <property type="project" value="InterPro"/>
</dbReference>
<feature type="non-terminal residue" evidence="3">
    <location>
        <position position="1"/>
    </location>
</feature>
<feature type="compositionally biased region" description="Acidic residues" evidence="1">
    <location>
        <begin position="184"/>
        <end position="194"/>
    </location>
</feature>
<comment type="caution">
    <text evidence="3">The sequence shown here is derived from an EMBL/GenBank/DDBJ whole genome shotgun (WGS) entry which is preliminary data.</text>
</comment>
<dbReference type="Gene3D" id="1.10.238.10">
    <property type="entry name" value="EF-hand"/>
    <property type="match status" value="1"/>
</dbReference>
<feature type="compositionally biased region" description="Polar residues" evidence="1">
    <location>
        <begin position="116"/>
        <end position="126"/>
    </location>
</feature>
<dbReference type="PANTHER" id="PTHR34830">
    <property type="entry name" value="SIMILAR TO HYPOTHETICAL PROTEIN MGC34837"/>
    <property type="match status" value="1"/>
</dbReference>
<name>A0A3R7QI96_PENVA</name>